<sequence length="40" mass="4316">MPGHRMLSRIAGCLCFPTHAQGGGPLLMCDGSHQWSFSNN</sequence>
<comment type="caution">
    <text evidence="1">The sequence shown here is derived from an EMBL/GenBank/DDBJ whole genome shotgun (WGS) entry which is preliminary data.</text>
</comment>
<accession>A0A375EC90</accession>
<protein>
    <submittedName>
        <fullName evidence="1">Uncharacterized protein</fullName>
    </submittedName>
</protein>
<gene>
    <name evidence="1" type="ORF">CBM2613_B50358</name>
</gene>
<reference evidence="1" key="1">
    <citation type="submission" date="2018-01" db="EMBL/GenBank/DDBJ databases">
        <authorList>
            <person name="Clerissi C."/>
        </authorList>
    </citation>
    <scope>NUCLEOTIDE SEQUENCE</scope>
    <source>
        <strain evidence="1">Cupriavidus taiwanensis STM 8556</strain>
    </source>
</reference>
<proteinExistence type="predicted"/>
<name>A0A375EC90_9BURK</name>
<dbReference type="Proteomes" id="UP000256952">
    <property type="component" value="Chromosome CBM2613_b"/>
</dbReference>
<evidence type="ECO:0000313" key="1">
    <source>
        <dbReference type="EMBL" id="SOZ73252.1"/>
    </source>
</evidence>
<organism evidence="1">
    <name type="scientific">Cupriavidus taiwanensis</name>
    <dbReference type="NCBI Taxonomy" id="164546"/>
    <lineage>
        <taxon>Bacteria</taxon>
        <taxon>Pseudomonadati</taxon>
        <taxon>Pseudomonadota</taxon>
        <taxon>Betaproteobacteria</taxon>
        <taxon>Burkholderiales</taxon>
        <taxon>Burkholderiaceae</taxon>
        <taxon>Cupriavidus</taxon>
    </lineage>
</organism>
<dbReference type="EMBL" id="OFTH01000047">
    <property type="protein sequence ID" value="SOZ73252.1"/>
    <property type="molecule type" value="Genomic_DNA"/>
</dbReference>
<dbReference type="AlphaFoldDB" id="A0A375EC90"/>